<dbReference type="InterPro" id="IPR002750">
    <property type="entry name" value="CobE/GbiG_C"/>
</dbReference>
<dbReference type="InterPro" id="IPR021745">
    <property type="entry name" value="CbiG_mid"/>
</dbReference>
<dbReference type="Proteomes" id="UP000617402">
    <property type="component" value="Unassembled WGS sequence"/>
</dbReference>
<keyword evidence="5" id="KW-1185">Reference proteome</keyword>
<evidence type="ECO:0000259" key="2">
    <source>
        <dbReference type="Pfam" id="PF11760"/>
    </source>
</evidence>
<evidence type="ECO:0000313" key="4">
    <source>
        <dbReference type="EMBL" id="MBC9785779.1"/>
    </source>
</evidence>
<gene>
    <name evidence="4" type="ORF">H1S01_14935</name>
</gene>
<sequence length="379" mass="41543">MNVLALTPGGADLARRIGVALPEAVLWLPAKTPPTSNLESCISRADQCWQPPLRETFERLFTSGQPLVFIGALGILVRMAAPFLVDKRTDPPVVVVDEAGQFVISVLSGHWGGANDLALEISRQIGATPVITTATDVVGLPAVDTFARQNGAVPEPWSNVKKISSAMLRGAPIEWLCDHQFYDALVKQNRTYPWKLWDPAETAKRKDERETVAVSTVESALPQEEALKVLLTHRVGNDSATLRLRPRFIVAGLGCRKGVPTETVMGAIDQAFQQVGIHPDCLLSIASAWVKAEERAFLETARIRKVPFQTYKSDEIEECCARHRDDIPGSDFVAQKIGVKAVCEPTALLAHRRARLLLKKRVLESVTVALAEVPWPLSD</sequence>
<dbReference type="Gene3D" id="3.30.420.180">
    <property type="entry name" value="CobE/GbiG C-terminal domain"/>
    <property type="match status" value="1"/>
</dbReference>
<comment type="caution">
    <text evidence="4">The sequence shown here is derived from an EMBL/GenBank/DDBJ whole genome shotgun (WGS) entry which is preliminary data.</text>
</comment>
<dbReference type="Pfam" id="PF11761">
    <property type="entry name" value="CbiG_mid"/>
    <property type="match status" value="1"/>
</dbReference>
<dbReference type="GO" id="GO:0016787">
    <property type="term" value="F:hydrolase activity"/>
    <property type="evidence" value="ECO:0007669"/>
    <property type="project" value="UniProtKB-KW"/>
</dbReference>
<dbReference type="Pfam" id="PF01890">
    <property type="entry name" value="CbiG_C"/>
    <property type="match status" value="1"/>
</dbReference>
<reference evidence="4 5" key="1">
    <citation type="submission" date="2020-07" db="EMBL/GenBank/DDBJ databases">
        <title>Draft whole-genome sequence of Heliobacterium chlorum DSM 3682, type strain.</title>
        <authorList>
            <person name="Kyndt J.A."/>
            <person name="Meyer T.E."/>
            <person name="Imhoff J.F."/>
        </authorList>
    </citation>
    <scope>NUCLEOTIDE SEQUENCE [LARGE SCALE GENOMIC DNA]</scope>
    <source>
        <strain evidence="4 5">DSM 3682</strain>
    </source>
</reference>
<dbReference type="InterPro" id="IPR038029">
    <property type="entry name" value="GbiG_N_sf"/>
</dbReference>
<dbReference type="PANTHER" id="PTHR37477:SF1">
    <property type="entry name" value="COBALT-PRECORRIN-5A HYDROLASE"/>
    <property type="match status" value="1"/>
</dbReference>
<feature type="domain" description="Cobalamin biosynthesis central region" evidence="3">
    <location>
        <begin position="141"/>
        <end position="246"/>
    </location>
</feature>
<organism evidence="4 5">
    <name type="scientific">Heliobacterium chlorum</name>
    <dbReference type="NCBI Taxonomy" id="2698"/>
    <lineage>
        <taxon>Bacteria</taxon>
        <taxon>Bacillati</taxon>
        <taxon>Bacillota</taxon>
        <taxon>Clostridia</taxon>
        <taxon>Eubacteriales</taxon>
        <taxon>Heliobacteriaceae</taxon>
        <taxon>Heliobacterium</taxon>
    </lineage>
</organism>
<evidence type="ECO:0000259" key="3">
    <source>
        <dbReference type="Pfam" id="PF11761"/>
    </source>
</evidence>
<feature type="domain" description="Cobalamin synthesis G N-terminal" evidence="2">
    <location>
        <begin position="56"/>
        <end position="136"/>
    </location>
</feature>
<dbReference type="InterPro" id="IPR036518">
    <property type="entry name" value="CobE/GbiG_C_sf"/>
</dbReference>
<feature type="domain" description="CobE/GbiG C-terminal" evidence="1">
    <location>
        <begin position="249"/>
        <end position="371"/>
    </location>
</feature>
<dbReference type="Pfam" id="PF11760">
    <property type="entry name" value="CbiG_N"/>
    <property type="match status" value="1"/>
</dbReference>
<protein>
    <submittedName>
        <fullName evidence="4">Cobalt-precorrin 5A hydrolase</fullName>
    </submittedName>
</protein>
<proteinExistence type="predicted"/>
<evidence type="ECO:0000259" key="1">
    <source>
        <dbReference type="Pfam" id="PF01890"/>
    </source>
</evidence>
<keyword evidence="4" id="KW-0378">Hydrolase</keyword>
<dbReference type="PANTHER" id="PTHR37477">
    <property type="entry name" value="COBALT-PRECORRIN-5A HYDROLASE"/>
    <property type="match status" value="1"/>
</dbReference>
<evidence type="ECO:0000313" key="5">
    <source>
        <dbReference type="Proteomes" id="UP000617402"/>
    </source>
</evidence>
<dbReference type="SUPFAM" id="SSF159672">
    <property type="entry name" value="CbiG N-terminal domain-like"/>
    <property type="match status" value="1"/>
</dbReference>
<dbReference type="RefSeq" id="WP_188041216.1">
    <property type="nucleotide sequence ID" value="NZ_JACVHF010000018.1"/>
</dbReference>
<dbReference type="InterPro" id="IPR052553">
    <property type="entry name" value="CbiG_hydrolase"/>
</dbReference>
<dbReference type="SUPFAM" id="SSF159664">
    <property type="entry name" value="CobE/GbiG C-terminal domain-like"/>
    <property type="match status" value="1"/>
</dbReference>
<dbReference type="InterPro" id="IPR021744">
    <property type="entry name" value="CbiG_N"/>
</dbReference>
<dbReference type="EMBL" id="JACVHF010000018">
    <property type="protein sequence ID" value="MBC9785779.1"/>
    <property type="molecule type" value="Genomic_DNA"/>
</dbReference>
<name>A0ABR7T4R7_HELCL</name>
<accession>A0ABR7T4R7</accession>
<dbReference type="Gene3D" id="3.40.50.11220">
    <property type="match status" value="1"/>
</dbReference>